<dbReference type="OrthoDB" id="5907849at2759"/>
<accession>G0PFC4</accession>
<organism evidence="2">
    <name type="scientific">Caenorhabditis brenneri</name>
    <name type="common">Nematode worm</name>
    <dbReference type="NCBI Taxonomy" id="135651"/>
    <lineage>
        <taxon>Eukaryota</taxon>
        <taxon>Metazoa</taxon>
        <taxon>Ecdysozoa</taxon>
        <taxon>Nematoda</taxon>
        <taxon>Chromadorea</taxon>
        <taxon>Rhabditida</taxon>
        <taxon>Rhabditina</taxon>
        <taxon>Rhabditomorpha</taxon>
        <taxon>Rhabditoidea</taxon>
        <taxon>Rhabditidae</taxon>
        <taxon>Peloderinae</taxon>
        <taxon>Caenorhabditis</taxon>
    </lineage>
</organism>
<keyword evidence="2" id="KW-1185">Reference proteome</keyword>
<reference evidence="2" key="1">
    <citation type="submission" date="2011-07" db="EMBL/GenBank/DDBJ databases">
        <authorList>
            <consortium name="Caenorhabditis brenneri Sequencing and Analysis Consortium"/>
            <person name="Wilson R.K."/>
        </authorList>
    </citation>
    <scope>NUCLEOTIDE SEQUENCE [LARGE SCALE GENOMIC DNA]</scope>
    <source>
        <strain evidence="2">PB2801</strain>
    </source>
</reference>
<dbReference type="InParanoid" id="G0PFC4"/>
<dbReference type="AlphaFoldDB" id="G0PFC4"/>
<proteinExistence type="predicted"/>
<gene>
    <name evidence="1" type="ORF">CAEBREN_24178</name>
</gene>
<dbReference type="EMBL" id="GL380356">
    <property type="protein sequence ID" value="EGT53730.1"/>
    <property type="molecule type" value="Genomic_DNA"/>
</dbReference>
<evidence type="ECO:0000313" key="1">
    <source>
        <dbReference type="EMBL" id="EGT53730.1"/>
    </source>
</evidence>
<evidence type="ECO:0000313" key="2">
    <source>
        <dbReference type="Proteomes" id="UP000008068"/>
    </source>
</evidence>
<sequence length="113" mass="12519">MDECPNSNQQPPLFGEKSVKESTYTLLLDSANRQIQFNIACDNDSSLLKRGSQQACFTCVLFPDPYMGNYAKARKLCSTGNRLGITGPYSSVEIPKMSGRSKKSTELLDIFLV</sequence>
<dbReference type="Proteomes" id="UP000008068">
    <property type="component" value="Unassembled WGS sequence"/>
</dbReference>
<name>G0PFC4_CAEBE</name>
<dbReference type="HOGENOM" id="CLU_2135696_0_0_1"/>
<protein>
    <submittedName>
        <fullName evidence="1">Uncharacterized protein</fullName>
    </submittedName>
</protein>